<evidence type="ECO:0000256" key="2">
    <source>
        <dbReference type="ARBA" id="ARBA00007072"/>
    </source>
</evidence>
<organism evidence="10 11">
    <name type="scientific">Platanthera guangdongensis</name>
    <dbReference type="NCBI Taxonomy" id="2320717"/>
    <lineage>
        <taxon>Eukaryota</taxon>
        <taxon>Viridiplantae</taxon>
        <taxon>Streptophyta</taxon>
        <taxon>Embryophyta</taxon>
        <taxon>Tracheophyta</taxon>
        <taxon>Spermatophyta</taxon>
        <taxon>Magnoliopsida</taxon>
        <taxon>Liliopsida</taxon>
        <taxon>Asparagales</taxon>
        <taxon>Orchidaceae</taxon>
        <taxon>Orchidoideae</taxon>
        <taxon>Orchideae</taxon>
        <taxon>Orchidinae</taxon>
        <taxon>Platanthera</taxon>
    </lineage>
</organism>
<comment type="catalytic activity">
    <reaction evidence="1">
        <text>Endohydrolysis of (1-&gt;4)-beta-D-glucosidic linkages in cellulose, lichenin and cereal beta-D-glucans.</text>
        <dbReference type="EC" id="3.2.1.4"/>
    </reaction>
</comment>
<accession>A0ABR2MFC3</accession>
<evidence type="ECO:0000256" key="8">
    <source>
        <dbReference type="ARBA" id="ARBA00023326"/>
    </source>
</evidence>
<dbReference type="InterPro" id="IPR001701">
    <property type="entry name" value="Glyco_hydro_9"/>
</dbReference>
<dbReference type="Proteomes" id="UP001412067">
    <property type="component" value="Unassembled WGS sequence"/>
</dbReference>
<keyword evidence="6" id="KW-0119">Carbohydrate metabolism</keyword>
<dbReference type="EMBL" id="JBBWWR010000008">
    <property type="protein sequence ID" value="KAK8962655.1"/>
    <property type="molecule type" value="Genomic_DNA"/>
</dbReference>
<feature type="domain" description="Glycoside hydrolase family 9" evidence="9">
    <location>
        <begin position="96"/>
        <end position="337"/>
    </location>
</feature>
<dbReference type="InterPro" id="IPR012341">
    <property type="entry name" value="6hp_glycosidase-like_sf"/>
</dbReference>
<evidence type="ECO:0000256" key="3">
    <source>
        <dbReference type="ARBA" id="ARBA00012601"/>
    </source>
</evidence>
<evidence type="ECO:0000256" key="5">
    <source>
        <dbReference type="ARBA" id="ARBA00023001"/>
    </source>
</evidence>
<name>A0ABR2MFC3_9ASPA</name>
<keyword evidence="11" id="KW-1185">Reference proteome</keyword>
<evidence type="ECO:0000313" key="11">
    <source>
        <dbReference type="Proteomes" id="UP001412067"/>
    </source>
</evidence>
<keyword evidence="8" id="KW-0624">Polysaccharide degradation</keyword>
<evidence type="ECO:0000256" key="4">
    <source>
        <dbReference type="ARBA" id="ARBA00022801"/>
    </source>
</evidence>
<gene>
    <name evidence="10" type="ORF">KSP40_PGU009282</name>
</gene>
<dbReference type="EC" id="3.2.1.4" evidence="3"/>
<keyword evidence="7" id="KW-0326">Glycosidase</keyword>
<dbReference type="Gene3D" id="1.50.10.10">
    <property type="match status" value="2"/>
</dbReference>
<reference evidence="10 11" key="1">
    <citation type="journal article" date="2022" name="Nat. Plants">
        <title>Genomes of leafy and leafless Platanthera orchids illuminate the evolution of mycoheterotrophy.</title>
        <authorList>
            <person name="Li M.H."/>
            <person name="Liu K.W."/>
            <person name="Li Z."/>
            <person name="Lu H.C."/>
            <person name="Ye Q.L."/>
            <person name="Zhang D."/>
            <person name="Wang J.Y."/>
            <person name="Li Y.F."/>
            <person name="Zhong Z.M."/>
            <person name="Liu X."/>
            <person name="Yu X."/>
            <person name="Liu D.K."/>
            <person name="Tu X.D."/>
            <person name="Liu B."/>
            <person name="Hao Y."/>
            <person name="Liao X.Y."/>
            <person name="Jiang Y.T."/>
            <person name="Sun W.H."/>
            <person name="Chen J."/>
            <person name="Chen Y.Q."/>
            <person name="Ai Y."/>
            <person name="Zhai J.W."/>
            <person name="Wu S.S."/>
            <person name="Zhou Z."/>
            <person name="Hsiao Y.Y."/>
            <person name="Wu W.L."/>
            <person name="Chen Y.Y."/>
            <person name="Lin Y.F."/>
            <person name="Hsu J.L."/>
            <person name="Li C.Y."/>
            <person name="Wang Z.W."/>
            <person name="Zhao X."/>
            <person name="Zhong W.Y."/>
            <person name="Ma X.K."/>
            <person name="Ma L."/>
            <person name="Huang J."/>
            <person name="Chen G.Z."/>
            <person name="Huang M.Z."/>
            <person name="Huang L."/>
            <person name="Peng D.H."/>
            <person name="Luo Y.B."/>
            <person name="Zou S.Q."/>
            <person name="Chen S.P."/>
            <person name="Lan S."/>
            <person name="Tsai W.C."/>
            <person name="Van de Peer Y."/>
            <person name="Liu Z.J."/>
        </authorList>
    </citation>
    <scope>NUCLEOTIDE SEQUENCE [LARGE SCALE GENOMIC DNA]</scope>
    <source>
        <strain evidence="10">Lor288</strain>
    </source>
</reference>
<evidence type="ECO:0000256" key="1">
    <source>
        <dbReference type="ARBA" id="ARBA00000966"/>
    </source>
</evidence>
<proteinExistence type="inferred from homology"/>
<sequence>MGAFTITTLSWGVVEFRGQLAASGELQNALNAVRWGTDYLLKAHTAADELYVEVGDGSSDHSCWQRPEDMTTPRTSYKIDASHPGSDVAGETAAAMAAAWLHRATGDQSYLDFIAGFNNNGGVRSMFSWDDKFVGAQVLISKLILEKKVANSGNWIQYKNNAEQFICSVLQKGGNNVKISPGGILWFQPWNNLQYTTAAMLVLAAHADHLSSAKSSLQCPSGGVSPNEIIAFVGRQVDYILGNNPKKMSYMVGFGQKWPTKVHHRGSSIISVRKDSTPVDCKGGFDKWFYSPNPNPNVIEGAIVGGPDAGDGYSDDRGNYQQAEPATVTTAAIVGVLARLT</sequence>
<dbReference type="SUPFAM" id="SSF48208">
    <property type="entry name" value="Six-hairpin glycosidases"/>
    <property type="match status" value="1"/>
</dbReference>
<evidence type="ECO:0000313" key="10">
    <source>
        <dbReference type="EMBL" id="KAK8962655.1"/>
    </source>
</evidence>
<dbReference type="Pfam" id="PF00759">
    <property type="entry name" value="Glyco_hydro_9"/>
    <property type="match status" value="1"/>
</dbReference>
<comment type="caution">
    <text evidence="10">The sequence shown here is derived from an EMBL/GenBank/DDBJ whole genome shotgun (WGS) entry which is preliminary data.</text>
</comment>
<dbReference type="InterPro" id="IPR008928">
    <property type="entry name" value="6-hairpin_glycosidase_sf"/>
</dbReference>
<keyword evidence="4" id="KW-0378">Hydrolase</keyword>
<comment type="similarity">
    <text evidence="2">Belongs to the glycosyl hydrolase 9 (cellulase E) family.</text>
</comment>
<dbReference type="PANTHER" id="PTHR22298">
    <property type="entry name" value="ENDO-1,4-BETA-GLUCANASE"/>
    <property type="match status" value="1"/>
</dbReference>
<keyword evidence="5" id="KW-0136">Cellulose degradation</keyword>
<evidence type="ECO:0000259" key="9">
    <source>
        <dbReference type="Pfam" id="PF00759"/>
    </source>
</evidence>
<protein>
    <recommendedName>
        <fullName evidence="3">cellulase</fullName>
        <ecNumber evidence="3">3.2.1.4</ecNumber>
    </recommendedName>
</protein>
<evidence type="ECO:0000256" key="7">
    <source>
        <dbReference type="ARBA" id="ARBA00023295"/>
    </source>
</evidence>
<evidence type="ECO:0000256" key="6">
    <source>
        <dbReference type="ARBA" id="ARBA00023277"/>
    </source>
</evidence>